<feature type="domain" description="MHYT" evidence="3">
    <location>
        <begin position="10"/>
        <end position="199"/>
    </location>
</feature>
<dbReference type="PROSITE" id="PS50924">
    <property type="entry name" value="MHYT"/>
    <property type="match status" value="1"/>
</dbReference>
<feature type="transmembrane region" description="Helical" evidence="1">
    <location>
        <begin position="111"/>
        <end position="130"/>
    </location>
</feature>
<feature type="transmembrane region" description="Helical" evidence="1">
    <location>
        <begin position="81"/>
        <end position="104"/>
    </location>
</feature>
<feature type="compositionally biased region" description="Pro residues" evidence="2">
    <location>
        <begin position="259"/>
        <end position="272"/>
    </location>
</feature>
<keyword evidence="1" id="KW-0812">Transmembrane</keyword>
<proteinExistence type="predicted"/>
<gene>
    <name evidence="4" type="ORF">GCM10009576_021510</name>
</gene>
<dbReference type="EMBL" id="BAAAIE010000010">
    <property type="protein sequence ID" value="GAA0974414.1"/>
    <property type="molecule type" value="Genomic_DNA"/>
</dbReference>
<feature type="transmembrane region" description="Helical" evidence="1">
    <location>
        <begin position="142"/>
        <end position="166"/>
    </location>
</feature>
<keyword evidence="1" id="KW-0472">Membrane</keyword>
<feature type="compositionally biased region" description="Basic and acidic residues" evidence="2">
    <location>
        <begin position="299"/>
        <end position="325"/>
    </location>
</feature>
<sequence>MYGTIDGFNYGAATPLAAYLMACLGGALGLRCTARSVRTQRSWKAGWLALGSASIGSGIWTMHFIAMMGFHVKETPIGFDIPITLLSLLVAIVVVGIGAFMVGYRGTSPGVLLAAGVFTGLGVAGMHYIGMSAMRMQGHLEYSVPTVLLSVLIAVVAATAALWAAVTIQGFRASLVSSMVMGVAVTGMHYTGMAAVSVRLDDVLSASVGGEAPASLILPMLIGPVVFLVIAGTIIMFDPLLVLGEGEWNEKKAAGARGTPPPPPRPVWPVWPPEEEPARARPRPPAEAARARPWPPEEEPARARPRPPEEPVRARPRPPEAEAARARTRRPGPRHGRREYREW</sequence>
<reference evidence="5" key="1">
    <citation type="journal article" date="2019" name="Int. J. Syst. Evol. Microbiol.">
        <title>The Global Catalogue of Microorganisms (GCM) 10K type strain sequencing project: providing services to taxonomists for standard genome sequencing and annotation.</title>
        <authorList>
            <consortium name="The Broad Institute Genomics Platform"/>
            <consortium name="The Broad Institute Genome Sequencing Center for Infectious Disease"/>
            <person name="Wu L."/>
            <person name="Ma J."/>
        </authorList>
    </citation>
    <scope>NUCLEOTIDE SEQUENCE [LARGE SCALE GENOMIC DNA]</scope>
    <source>
        <strain evidence="5">JCM 11445</strain>
    </source>
</reference>
<feature type="transmembrane region" description="Helical" evidence="1">
    <location>
        <begin position="216"/>
        <end position="243"/>
    </location>
</feature>
<evidence type="ECO:0000313" key="5">
    <source>
        <dbReference type="Proteomes" id="UP001500033"/>
    </source>
</evidence>
<organism evidence="4 5">
    <name type="scientific">Streptomyces rhizosphaericus</name>
    <dbReference type="NCBI Taxonomy" id="114699"/>
    <lineage>
        <taxon>Bacteria</taxon>
        <taxon>Bacillati</taxon>
        <taxon>Actinomycetota</taxon>
        <taxon>Actinomycetes</taxon>
        <taxon>Kitasatosporales</taxon>
        <taxon>Streptomycetaceae</taxon>
        <taxon>Streptomyces</taxon>
        <taxon>Streptomyces violaceusniger group</taxon>
    </lineage>
</organism>
<feature type="transmembrane region" description="Helical" evidence="1">
    <location>
        <begin position="46"/>
        <end position="69"/>
    </location>
</feature>
<evidence type="ECO:0000259" key="3">
    <source>
        <dbReference type="PROSITE" id="PS50924"/>
    </source>
</evidence>
<keyword evidence="1" id="KW-1133">Transmembrane helix</keyword>
<dbReference type="Proteomes" id="UP001500033">
    <property type="component" value="Unassembled WGS sequence"/>
</dbReference>
<feature type="compositionally biased region" description="Basic residues" evidence="2">
    <location>
        <begin position="326"/>
        <end position="343"/>
    </location>
</feature>
<feature type="transmembrane region" description="Helical" evidence="1">
    <location>
        <begin position="173"/>
        <end position="196"/>
    </location>
</feature>
<comment type="caution">
    <text evidence="4">The sequence shown here is derived from an EMBL/GenBank/DDBJ whole genome shotgun (WGS) entry which is preliminary data.</text>
</comment>
<feature type="transmembrane region" description="Helical" evidence="1">
    <location>
        <begin position="16"/>
        <end position="34"/>
    </location>
</feature>
<evidence type="ECO:0000313" key="4">
    <source>
        <dbReference type="EMBL" id="GAA0974414.1"/>
    </source>
</evidence>
<dbReference type="InterPro" id="IPR005330">
    <property type="entry name" value="MHYT_dom"/>
</dbReference>
<keyword evidence="5" id="KW-1185">Reference proteome</keyword>
<dbReference type="PANTHER" id="PTHR35152">
    <property type="entry name" value="DOMAIN SIGNALLING PROTEIN, PUTATIVE (AFU_ORTHOLOGUE AFUA_5G11310)-RELATED"/>
    <property type="match status" value="1"/>
</dbReference>
<evidence type="ECO:0000256" key="1">
    <source>
        <dbReference type="PROSITE-ProRule" id="PRU00244"/>
    </source>
</evidence>
<accession>A0ABP4CMH0</accession>
<evidence type="ECO:0000256" key="2">
    <source>
        <dbReference type="SAM" id="MobiDB-lite"/>
    </source>
</evidence>
<protein>
    <recommendedName>
        <fullName evidence="3">MHYT domain-containing protein</fullName>
    </recommendedName>
</protein>
<name>A0ABP4CMH0_9ACTN</name>
<feature type="region of interest" description="Disordered" evidence="2">
    <location>
        <begin position="252"/>
        <end position="343"/>
    </location>
</feature>
<dbReference type="Pfam" id="PF03707">
    <property type="entry name" value="MHYT"/>
    <property type="match status" value="2"/>
</dbReference>
<dbReference type="PANTHER" id="PTHR35152:SF1">
    <property type="entry name" value="DOMAIN SIGNALLING PROTEIN, PUTATIVE (AFU_ORTHOLOGUE AFUA_5G11310)-RELATED"/>
    <property type="match status" value="1"/>
</dbReference>